<evidence type="ECO:0000313" key="2">
    <source>
        <dbReference type="EMBL" id="WKW14027.1"/>
    </source>
</evidence>
<gene>
    <name evidence="1" type="ORF">Strain138_000352</name>
    <name evidence="2" type="ORF">Strain318_000352</name>
</gene>
<accession>A0AA49JYA0</accession>
<sequence>MTAPTARVRTQESKRIHVVMRDASLLEGSIYIAEDMSLVAFLGNRKGGYMNMVDARRPKLQEAPGHLIVQTDLVVMVSAPDGNVIVVGQAGAGAGEREVEVYLIGGKSLRGVMYVAPMQRMSDYLHHCGKFVGIARAVFTADNAEIGDIAVNTSAIAMIREAKPVGQGE</sequence>
<evidence type="ECO:0000313" key="1">
    <source>
        <dbReference type="EMBL" id="WKW11117.1"/>
    </source>
</evidence>
<dbReference type="KEGG" id="pspc:Strain318_000352"/>
<evidence type="ECO:0000313" key="3">
    <source>
        <dbReference type="Proteomes" id="UP001229955"/>
    </source>
</evidence>
<dbReference type="AlphaFoldDB" id="A0AA49JSJ0"/>
<proteinExistence type="predicted"/>
<dbReference type="Proteomes" id="UP001229955">
    <property type="component" value="Chromosome"/>
</dbReference>
<dbReference type="EMBL" id="CP130612">
    <property type="protein sequence ID" value="WKW11117.1"/>
    <property type="molecule type" value="Genomic_DNA"/>
</dbReference>
<accession>A0AA49JSJ0</accession>
<protein>
    <submittedName>
        <fullName evidence="1">Uncharacterized protein</fullName>
    </submittedName>
</protein>
<keyword evidence="3" id="KW-1185">Reference proteome</keyword>
<dbReference type="EMBL" id="CP130613">
    <property type="protein sequence ID" value="WKW14027.1"/>
    <property type="molecule type" value="Genomic_DNA"/>
</dbReference>
<name>A0AA49JSJ0_9BACT</name>
<reference evidence="1" key="1">
    <citation type="submission" date="2023-07" db="EMBL/GenBank/DDBJ databases">
        <authorList>
            <person name="Haufschild T."/>
            <person name="Kallscheuer N."/>
            <person name="Hammer J."/>
            <person name="Kohn T."/>
            <person name="Kabuu M."/>
            <person name="Jogler M."/>
            <person name="Wohfarth N."/>
            <person name="Heuer A."/>
            <person name="Rohde M."/>
            <person name="van Teeseling M.C.F."/>
            <person name="Jogler C."/>
        </authorList>
    </citation>
    <scope>NUCLEOTIDE SEQUENCE</scope>
    <source>
        <strain evidence="1">Strain 138</strain>
        <strain evidence="2">Strain 318</strain>
    </source>
</reference>
<organism evidence="1">
    <name type="scientific">Pseudogemmatithrix spongiicola</name>
    <dbReference type="NCBI Taxonomy" id="3062599"/>
    <lineage>
        <taxon>Bacteria</taxon>
        <taxon>Pseudomonadati</taxon>
        <taxon>Gemmatimonadota</taxon>
        <taxon>Gemmatimonadia</taxon>
        <taxon>Gemmatimonadales</taxon>
        <taxon>Gemmatimonadaceae</taxon>
        <taxon>Pseudogemmatithrix</taxon>
    </lineage>
</organism>
<dbReference type="RefSeq" id="WP_367886819.1">
    <property type="nucleotide sequence ID" value="NZ_CP130612.1"/>
</dbReference>